<dbReference type="GO" id="GO:0005737">
    <property type="term" value="C:cytoplasm"/>
    <property type="evidence" value="ECO:0007669"/>
    <property type="project" value="TreeGrafter"/>
</dbReference>
<dbReference type="Gene3D" id="3.20.20.140">
    <property type="entry name" value="Metal-dependent hydrolases"/>
    <property type="match status" value="1"/>
</dbReference>
<dbReference type="GO" id="GO:0008270">
    <property type="term" value="F:zinc ion binding"/>
    <property type="evidence" value="ECO:0007669"/>
    <property type="project" value="InterPro"/>
</dbReference>
<evidence type="ECO:0000256" key="7">
    <source>
        <dbReference type="ARBA" id="ARBA00022723"/>
    </source>
</evidence>
<keyword evidence="8" id="KW-0378">Hydrolase</keyword>
<dbReference type="SUPFAM" id="SSF51556">
    <property type="entry name" value="Metallo-dependent hydrolases"/>
    <property type="match status" value="1"/>
</dbReference>
<dbReference type="Pfam" id="PF01979">
    <property type="entry name" value="Amidohydro_1"/>
    <property type="match status" value="1"/>
</dbReference>
<dbReference type="PANTHER" id="PTHR43668">
    <property type="entry name" value="ALLANTOINASE"/>
    <property type="match status" value="1"/>
</dbReference>
<dbReference type="AlphaFoldDB" id="A0AAD4LHY9"/>
<evidence type="ECO:0000256" key="2">
    <source>
        <dbReference type="ARBA" id="ARBA00001947"/>
    </source>
</evidence>
<dbReference type="PROSITE" id="PS00482">
    <property type="entry name" value="DIHYDROOROTASE_1"/>
    <property type="match status" value="1"/>
</dbReference>
<name>A0AAD4LHY9_9AGAM</name>
<dbReference type="InterPro" id="IPR017593">
    <property type="entry name" value="Allantoinase"/>
</dbReference>
<evidence type="ECO:0000256" key="1">
    <source>
        <dbReference type="ARBA" id="ARBA00001756"/>
    </source>
</evidence>
<keyword evidence="7" id="KW-0479">Metal-binding</keyword>
<evidence type="ECO:0000256" key="4">
    <source>
        <dbReference type="ARBA" id="ARBA00010368"/>
    </source>
</evidence>
<reference evidence="11" key="1">
    <citation type="submission" date="2022-01" db="EMBL/GenBank/DDBJ databases">
        <title>Comparative genomics reveals a dynamic genome evolution in the ectomycorrhizal milk-cap (Lactarius) mushrooms.</title>
        <authorList>
            <consortium name="DOE Joint Genome Institute"/>
            <person name="Lebreton A."/>
            <person name="Tang N."/>
            <person name="Kuo A."/>
            <person name="LaButti K."/>
            <person name="Drula E."/>
            <person name="Barry K."/>
            <person name="Clum A."/>
            <person name="Lipzen A."/>
            <person name="Mousain D."/>
            <person name="Ng V."/>
            <person name="Wang R."/>
            <person name="Wang X."/>
            <person name="Dai Y."/>
            <person name="Henrissat B."/>
            <person name="Grigoriev I.V."/>
            <person name="Guerin-Laguette A."/>
            <person name="Yu F."/>
            <person name="Martin F.M."/>
        </authorList>
    </citation>
    <scope>NUCLEOTIDE SEQUENCE</scope>
    <source>
        <strain evidence="11">QP</strain>
    </source>
</reference>
<dbReference type="EMBL" id="JAKELL010000022">
    <property type="protein sequence ID" value="KAH8992479.1"/>
    <property type="molecule type" value="Genomic_DNA"/>
</dbReference>
<evidence type="ECO:0000256" key="5">
    <source>
        <dbReference type="ARBA" id="ARBA00011881"/>
    </source>
</evidence>
<feature type="domain" description="Amidohydrolase-related" evidence="10">
    <location>
        <begin position="68"/>
        <end position="445"/>
    </location>
</feature>
<evidence type="ECO:0000256" key="9">
    <source>
        <dbReference type="ARBA" id="ARBA00022833"/>
    </source>
</evidence>
<evidence type="ECO:0000313" key="12">
    <source>
        <dbReference type="Proteomes" id="UP001201163"/>
    </source>
</evidence>
<dbReference type="InterPro" id="IPR011059">
    <property type="entry name" value="Metal-dep_hydrolase_composite"/>
</dbReference>
<comment type="caution">
    <text evidence="11">The sequence shown here is derived from an EMBL/GenBank/DDBJ whole genome shotgun (WGS) entry which is preliminary data.</text>
</comment>
<dbReference type="EC" id="3.5.2.5" evidence="6"/>
<dbReference type="GO" id="GO:0006145">
    <property type="term" value="P:purine nucleobase catabolic process"/>
    <property type="evidence" value="ECO:0007669"/>
    <property type="project" value="TreeGrafter"/>
</dbReference>
<dbReference type="SUPFAM" id="SSF51338">
    <property type="entry name" value="Composite domain of metallo-dependent hydrolases"/>
    <property type="match status" value="1"/>
</dbReference>
<dbReference type="InterPro" id="IPR002195">
    <property type="entry name" value="Dihydroorotase_CS"/>
</dbReference>
<evidence type="ECO:0000256" key="8">
    <source>
        <dbReference type="ARBA" id="ARBA00022801"/>
    </source>
</evidence>
<dbReference type="InterPro" id="IPR050138">
    <property type="entry name" value="DHOase/Allantoinase_Hydrolase"/>
</dbReference>
<dbReference type="GO" id="GO:0050897">
    <property type="term" value="F:cobalt ion binding"/>
    <property type="evidence" value="ECO:0007669"/>
    <property type="project" value="InterPro"/>
</dbReference>
<keyword evidence="12" id="KW-1185">Reference proteome</keyword>
<accession>A0AAD4LHY9</accession>
<gene>
    <name evidence="11" type="ORF">EDB92DRAFT_1858093</name>
</gene>
<protein>
    <recommendedName>
        <fullName evidence="6">allantoinase</fullName>
        <ecNumber evidence="6">3.5.2.5</ecNumber>
    </recommendedName>
</protein>
<dbReference type="GO" id="GO:0004038">
    <property type="term" value="F:allantoinase activity"/>
    <property type="evidence" value="ECO:0007669"/>
    <property type="project" value="UniProtKB-EC"/>
</dbReference>
<evidence type="ECO:0000259" key="10">
    <source>
        <dbReference type="Pfam" id="PF01979"/>
    </source>
</evidence>
<organism evidence="11 12">
    <name type="scientific">Lactarius akahatsu</name>
    <dbReference type="NCBI Taxonomy" id="416441"/>
    <lineage>
        <taxon>Eukaryota</taxon>
        <taxon>Fungi</taxon>
        <taxon>Dikarya</taxon>
        <taxon>Basidiomycota</taxon>
        <taxon>Agaricomycotina</taxon>
        <taxon>Agaricomycetes</taxon>
        <taxon>Russulales</taxon>
        <taxon>Russulaceae</taxon>
        <taxon>Lactarius</taxon>
    </lineage>
</organism>
<comment type="pathway">
    <text evidence="3">Nitrogen metabolism; (S)-allantoin degradation; allantoate from (S)-allantoin: step 1/1.</text>
</comment>
<dbReference type="NCBIfam" id="TIGR03178">
    <property type="entry name" value="allantoinase"/>
    <property type="match status" value="1"/>
</dbReference>
<dbReference type="PANTHER" id="PTHR43668:SF2">
    <property type="entry name" value="ALLANTOINASE"/>
    <property type="match status" value="1"/>
</dbReference>
<proteinExistence type="inferred from homology"/>
<dbReference type="InterPro" id="IPR032466">
    <property type="entry name" value="Metal_Hydrolase"/>
</dbReference>
<keyword evidence="9" id="KW-0862">Zinc</keyword>
<dbReference type="Proteomes" id="UP001201163">
    <property type="component" value="Unassembled WGS sequence"/>
</dbReference>
<comment type="subunit">
    <text evidence="5">Homotetramer.</text>
</comment>
<sequence length="466" mass="50822">MAITVDAHTQVYTGNNVLLPGSQVPQPATVLVSAKTGKIIEVHAERLVRTNFPEIADDHWLEVDDDKYLLPGLVDAHVHLNEPGRTDWEGFWTGTRAAASGGVTTVVDMPLNSIPPTTSVDNLEVKRHAARSQCWTDVAFWGGVIPGNQGELIKLVDAGVKGFKCFMIESGVEEFPCVSESDLRPAMDALKDTGSVLLFHAEVDNHSAPLNLEDPTRYSTFLNSRPEAFEVDAISRIADLQREYPTLRCHIVHLSAASALPTIRGAKAAGHKLTVETCFHYLCLASGTIPDGRPEFKCCPPIRDNANREALWAALLDGTIDCVVSDHSPCVAELKKLDDGDIMGAWGGISTLGLGLSLLWTEARKRNVPIGTILQWTSQKTASHADLADRKGKIAAGYDADLIIWDPDAEYIVTKGSLRFKNKLTPYEGLVLSGRVDRTFLRGNLIYKGFFDKFEGLEPSGVLLGL</sequence>
<comment type="catalytic activity">
    <reaction evidence="1">
        <text>(S)-allantoin + H2O = allantoate + H(+)</text>
        <dbReference type="Rhea" id="RHEA:17029"/>
        <dbReference type="ChEBI" id="CHEBI:15377"/>
        <dbReference type="ChEBI" id="CHEBI:15378"/>
        <dbReference type="ChEBI" id="CHEBI:15678"/>
        <dbReference type="ChEBI" id="CHEBI:17536"/>
        <dbReference type="EC" id="3.5.2.5"/>
    </reaction>
</comment>
<comment type="similarity">
    <text evidence="4">Belongs to the metallo-dependent hydrolases superfamily. Allantoinase family.</text>
</comment>
<dbReference type="GO" id="GO:0000256">
    <property type="term" value="P:allantoin catabolic process"/>
    <property type="evidence" value="ECO:0007669"/>
    <property type="project" value="InterPro"/>
</dbReference>
<dbReference type="FunFam" id="3.20.20.140:FF:000032">
    <property type="entry name" value="Allantoinase Dal1"/>
    <property type="match status" value="1"/>
</dbReference>
<dbReference type="InterPro" id="IPR006680">
    <property type="entry name" value="Amidohydro-rel"/>
</dbReference>
<evidence type="ECO:0000313" key="11">
    <source>
        <dbReference type="EMBL" id="KAH8992479.1"/>
    </source>
</evidence>
<evidence type="ECO:0000256" key="6">
    <source>
        <dbReference type="ARBA" id="ARBA00012863"/>
    </source>
</evidence>
<comment type="cofactor">
    <cofactor evidence="2">
        <name>Zn(2+)</name>
        <dbReference type="ChEBI" id="CHEBI:29105"/>
    </cofactor>
</comment>
<evidence type="ECO:0000256" key="3">
    <source>
        <dbReference type="ARBA" id="ARBA00004968"/>
    </source>
</evidence>